<evidence type="ECO:0000256" key="1">
    <source>
        <dbReference type="SAM" id="MobiDB-lite"/>
    </source>
</evidence>
<keyword evidence="3" id="KW-1185">Reference proteome</keyword>
<dbReference type="Proteomes" id="UP000507470">
    <property type="component" value="Unassembled WGS sequence"/>
</dbReference>
<feature type="compositionally biased region" description="Polar residues" evidence="1">
    <location>
        <begin position="317"/>
        <end position="329"/>
    </location>
</feature>
<dbReference type="AlphaFoldDB" id="A0A6J8B9G5"/>
<dbReference type="CDD" id="cd01671">
    <property type="entry name" value="CARD"/>
    <property type="match status" value="1"/>
</dbReference>
<evidence type="ECO:0000313" key="2">
    <source>
        <dbReference type="EMBL" id="CAC5379239.1"/>
    </source>
</evidence>
<dbReference type="Gene3D" id="1.10.533.10">
    <property type="entry name" value="Death Domain, Fas"/>
    <property type="match status" value="1"/>
</dbReference>
<protein>
    <submittedName>
        <fullName evidence="2">Uncharacterized protein</fullName>
    </submittedName>
</protein>
<accession>A0A6J8B9G5</accession>
<evidence type="ECO:0000313" key="3">
    <source>
        <dbReference type="Proteomes" id="UP000507470"/>
    </source>
</evidence>
<name>A0A6J8B9G5_MYTCO</name>
<dbReference type="InterPro" id="IPR011029">
    <property type="entry name" value="DEATH-like_dom_sf"/>
</dbReference>
<organism evidence="2 3">
    <name type="scientific">Mytilus coruscus</name>
    <name type="common">Sea mussel</name>
    <dbReference type="NCBI Taxonomy" id="42192"/>
    <lineage>
        <taxon>Eukaryota</taxon>
        <taxon>Metazoa</taxon>
        <taxon>Spiralia</taxon>
        <taxon>Lophotrochozoa</taxon>
        <taxon>Mollusca</taxon>
        <taxon>Bivalvia</taxon>
        <taxon>Autobranchia</taxon>
        <taxon>Pteriomorphia</taxon>
        <taxon>Mytilida</taxon>
        <taxon>Mytiloidea</taxon>
        <taxon>Mytilidae</taxon>
        <taxon>Mytilinae</taxon>
        <taxon>Mytilus</taxon>
    </lineage>
</organism>
<feature type="region of interest" description="Disordered" evidence="1">
    <location>
        <begin position="305"/>
        <end position="331"/>
    </location>
</feature>
<dbReference type="EMBL" id="CACVKT020002653">
    <property type="protein sequence ID" value="CAC5379239.1"/>
    <property type="molecule type" value="Genomic_DNA"/>
</dbReference>
<proteinExistence type="predicted"/>
<dbReference type="OrthoDB" id="6074571at2759"/>
<gene>
    <name evidence="2" type="ORF">MCOR_15329</name>
</gene>
<feature type="compositionally biased region" description="Low complexity" evidence="1">
    <location>
        <begin position="305"/>
        <end position="316"/>
    </location>
</feature>
<reference evidence="2 3" key="1">
    <citation type="submission" date="2020-06" db="EMBL/GenBank/DDBJ databases">
        <authorList>
            <person name="Li R."/>
            <person name="Bekaert M."/>
        </authorList>
    </citation>
    <scope>NUCLEOTIDE SEQUENCE [LARGE SCALE GENOMIC DNA]</scope>
    <source>
        <strain evidence="3">wild</strain>
    </source>
</reference>
<sequence length="489" mass="55663">MADSKSTTCNFSKICGQNVKVKADTAEWKISYSGGRLFTSQPIIAGKTIIFNLFGSGHVEFGLFCADPDQLINVSTIENRNEFKYLHTTRVHKIGGKIHVICSEDGSKVTFRRDSQECCSYIDVEKQTWITANLLFGNITAQIENLYTSFHRVKGENINLTDNKSKANLKTINPSAVCYIPHRLHTNDQIQLHLTPVKIDDRPPSVYFVKMAVSDYDPEIFMKNLKPIHCLEDLPVNIIPAEVCSLEGDINVKVCDNKVITKQSNLPEVVANTGIDITKGFYCLFELYRVKLSCLRNGPALESNISSQNTSSSNVNGLSPSNITDGLNQEENHRVIGTKSESEKEKFDQIFDIIESLEREHYDKLEIREDFECVKCRLSEIKNKLSSPSIIHSQIQESEIAMKIRENYSRLLISIDPLPLSDHLFQENMISFDNHQHVRNKWQVDPTNAKRDLLAMLMVRKLEKQVLRKVLSNCKQEHVHDILFPEDAM</sequence>